<dbReference type="GO" id="GO:0005739">
    <property type="term" value="C:mitochondrion"/>
    <property type="evidence" value="ECO:0007669"/>
    <property type="project" value="UniProtKB-SubCell"/>
</dbReference>
<dbReference type="InterPro" id="IPR016064">
    <property type="entry name" value="NAD/diacylglycerol_kinase_sf"/>
</dbReference>
<dbReference type="OrthoDB" id="185618at2759"/>
<dbReference type="Proteomes" id="UP000663879">
    <property type="component" value="Unassembled WGS sequence"/>
</dbReference>
<dbReference type="GO" id="GO:0042803">
    <property type="term" value="F:protein homodimerization activity"/>
    <property type="evidence" value="ECO:0007669"/>
    <property type="project" value="UniProtKB-UniRule"/>
</dbReference>
<dbReference type="PIRSF" id="PIRSF017565">
    <property type="entry name" value="Kin_ATP-NAD_euk"/>
    <property type="match status" value="1"/>
</dbReference>
<dbReference type="GO" id="GO:0005524">
    <property type="term" value="F:ATP binding"/>
    <property type="evidence" value="ECO:0007669"/>
    <property type="project" value="UniProtKB-UniRule"/>
</dbReference>
<dbReference type="InterPro" id="IPR017438">
    <property type="entry name" value="ATP-NAD_kinase_N"/>
</dbReference>
<sequence length="435" mass="50327">MNFLYKKPHGQFALLVKNNFLKTQISNLRVCFSILKFYSTSQKSKINFDFSKILVLNKITRYEFEKKRHAKLTEDELKTKLEKRGSNYDRLIEHHNNHYRSLERILNAFKERGIETRVTQRNNYSYADINWANCIFSAGGDGTFLMASAKIKSNEKPVIGVNTDVTSSEGHLLLPKEQSVNFSNTLDKLLNGNFNWLSRARIRIYLEGQSIENQPIELHDQVLNNLEHRYIEHIEENRQIKLNKTQRNANSPVERFRIPTLALNEVFIGESLSARVSYYLMSIDDGPFFRQKSSGIIICTGTGSTSWCYNINKMSVQSMKRIINLVKANVDNGNNRIPENDDKFVQYITNQFNDSIVFEPDQFRMAYTIRDPIINRVFTNETNRGFAKKLVVQSRCFDACLVIDGGQSYQFNDGSKAIMEILPEDALKTVIIHKN</sequence>
<keyword evidence="1" id="KW-0496">Mitochondrion</keyword>
<dbReference type="GO" id="GO:0003951">
    <property type="term" value="F:NAD+ kinase activity"/>
    <property type="evidence" value="ECO:0007669"/>
    <property type="project" value="UniProtKB-UniRule"/>
</dbReference>
<gene>
    <name evidence="2" type="ORF">OXX778_LOCUS1657</name>
</gene>
<keyword evidence="1" id="KW-0808">Transferase</keyword>
<comment type="similarity">
    <text evidence="1">Belongs to the NAD kinase family.</text>
</comment>
<keyword evidence="1" id="KW-0547">Nucleotide-binding</keyword>
<dbReference type="PANTHER" id="PTHR13158">
    <property type="match status" value="1"/>
</dbReference>
<proteinExistence type="inferred from homology"/>
<dbReference type="AlphaFoldDB" id="A0A813M341"/>
<organism evidence="2 3">
    <name type="scientific">Brachionus calyciflorus</name>
    <dbReference type="NCBI Taxonomy" id="104777"/>
    <lineage>
        <taxon>Eukaryota</taxon>
        <taxon>Metazoa</taxon>
        <taxon>Spiralia</taxon>
        <taxon>Gnathifera</taxon>
        <taxon>Rotifera</taxon>
        <taxon>Eurotatoria</taxon>
        <taxon>Monogononta</taxon>
        <taxon>Pseudotrocha</taxon>
        <taxon>Ploima</taxon>
        <taxon>Brachionidae</taxon>
        <taxon>Brachionus</taxon>
    </lineage>
</organism>
<dbReference type="PANTHER" id="PTHR13158:SF5">
    <property type="entry name" value="NAD KINASE 2, MITOCHONDRIAL"/>
    <property type="match status" value="1"/>
</dbReference>
<comment type="function">
    <text evidence="1">Mitochondrial NAD(+) kinase that phosphorylates NAD(+) to yield NADP(+). Can use both ATP or inorganic polyphosphate as the phosphoryl donor.</text>
</comment>
<dbReference type="GO" id="GO:0019674">
    <property type="term" value="P:NAD+ metabolic process"/>
    <property type="evidence" value="ECO:0007669"/>
    <property type="project" value="UniProtKB-UniRule"/>
</dbReference>
<dbReference type="Gene3D" id="2.60.200.30">
    <property type="entry name" value="Probable inorganic polyphosphate/atp-NAD kinase, domain 2"/>
    <property type="match status" value="1"/>
</dbReference>
<comment type="subcellular location">
    <subcellularLocation>
        <location evidence="1">Mitochondrion</location>
    </subcellularLocation>
</comment>
<evidence type="ECO:0000256" key="1">
    <source>
        <dbReference type="PIRNR" id="PIRNR017565"/>
    </source>
</evidence>
<keyword evidence="1" id="KW-0418">Kinase</keyword>
<comment type="subunit">
    <text evidence="1">Homodimer.</text>
</comment>
<name>A0A813M341_9BILA</name>
<dbReference type="EC" id="2.7.1.23" evidence="1"/>
<dbReference type="GO" id="GO:0006741">
    <property type="term" value="P:NADP+ biosynthetic process"/>
    <property type="evidence" value="ECO:0007669"/>
    <property type="project" value="UniProtKB-UniRule"/>
</dbReference>
<evidence type="ECO:0000313" key="2">
    <source>
        <dbReference type="EMBL" id="CAF0716130.1"/>
    </source>
</evidence>
<dbReference type="EMBL" id="CAJNOC010000113">
    <property type="protein sequence ID" value="CAF0716130.1"/>
    <property type="molecule type" value="Genomic_DNA"/>
</dbReference>
<dbReference type="InterPro" id="IPR017437">
    <property type="entry name" value="ATP-NAD_kinase_PpnK-typ_C"/>
</dbReference>
<keyword evidence="1" id="KW-0521">NADP</keyword>
<keyword evidence="1" id="KW-0520">NAD</keyword>
<evidence type="ECO:0000313" key="3">
    <source>
        <dbReference type="Proteomes" id="UP000663879"/>
    </source>
</evidence>
<accession>A0A813M341</accession>
<comment type="caution">
    <text evidence="2">The sequence shown here is derived from an EMBL/GenBank/DDBJ whole genome shotgun (WGS) entry which is preliminary data.</text>
</comment>
<comment type="catalytic activity">
    <reaction evidence="1">
        <text>NAD(+) + ATP = ADP + NADP(+) + H(+)</text>
        <dbReference type="Rhea" id="RHEA:18629"/>
        <dbReference type="ChEBI" id="CHEBI:15378"/>
        <dbReference type="ChEBI" id="CHEBI:30616"/>
        <dbReference type="ChEBI" id="CHEBI:57540"/>
        <dbReference type="ChEBI" id="CHEBI:58349"/>
        <dbReference type="ChEBI" id="CHEBI:456216"/>
        <dbReference type="EC" id="2.7.1.23"/>
    </reaction>
</comment>
<keyword evidence="1" id="KW-0067">ATP-binding</keyword>
<reference evidence="2" key="1">
    <citation type="submission" date="2021-02" db="EMBL/GenBank/DDBJ databases">
        <authorList>
            <person name="Nowell W R."/>
        </authorList>
    </citation>
    <scope>NUCLEOTIDE SEQUENCE</scope>
    <source>
        <strain evidence="2">Ploen Becks lab</strain>
    </source>
</reference>
<protein>
    <recommendedName>
        <fullName evidence="1">NAD kinase 2, mitochondrial</fullName>
        <ecNumber evidence="1">2.7.1.23</ecNumber>
    </recommendedName>
    <alternativeName>
        <fullName evidence="1">NAD kinase domain-containing protein 1, mitochondrial</fullName>
    </alternativeName>
</protein>
<dbReference type="InterPro" id="IPR012355">
    <property type="entry name" value="NADK2_mit"/>
</dbReference>
<keyword evidence="3" id="KW-1185">Reference proteome</keyword>
<dbReference type="SUPFAM" id="SSF111331">
    <property type="entry name" value="NAD kinase/diacylglycerol kinase-like"/>
    <property type="match status" value="1"/>
</dbReference>
<dbReference type="Gene3D" id="3.40.50.10330">
    <property type="entry name" value="Probable inorganic polyphosphate/atp-NAD kinase, domain 1"/>
    <property type="match status" value="1"/>
</dbReference>